<dbReference type="EMBL" id="KQ978009">
    <property type="protein sequence ID" value="KYM98187.1"/>
    <property type="molecule type" value="Genomic_DNA"/>
</dbReference>
<feature type="compositionally biased region" description="Basic and acidic residues" evidence="1">
    <location>
        <begin position="1"/>
        <end position="10"/>
    </location>
</feature>
<feature type="compositionally biased region" description="Basic and acidic residues" evidence="1">
    <location>
        <begin position="29"/>
        <end position="73"/>
    </location>
</feature>
<organism evidence="2 3">
    <name type="scientific">Cyphomyrmex costatus</name>
    <dbReference type="NCBI Taxonomy" id="456900"/>
    <lineage>
        <taxon>Eukaryota</taxon>
        <taxon>Metazoa</taxon>
        <taxon>Ecdysozoa</taxon>
        <taxon>Arthropoda</taxon>
        <taxon>Hexapoda</taxon>
        <taxon>Insecta</taxon>
        <taxon>Pterygota</taxon>
        <taxon>Neoptera</taxon>
        <taxon>Endopterygota</taxon>
        <taxon>Hymenoptera</taxon>
        <taxon>Apocrita</taxon>
        <taxon>Aculeata</taxon>
        <taxon>Formicoidea</taxon>
        <taxon>Formicidae</taxon>
        <taxon>Myrmicinae</taxon>
        <taxon>Cyphomyrmex</taxon>
    </lineage>
</organism>
<protein>
    <submittedName>
        <fullName evidence="2">Uncharacterized protein</fullName>
    </submittedName>
</protein>
<feature type="region of interest" description="Disordered" evidence="1">
    <location>
        <begin position="1"/>
        <end position="73"/>
    </location>
</feature>
<name>A0A195CBL0_9HYME</name>
<evidence type="ECO:0000313" key="3">
    <source>
        <dbReference type="Proteomes" id="UP000078542"/>
    </source>
</evidence>
<reference evidence="2 3" key="1">
    <citation type="submission" date="2016-03" db="EMBL/GenBank/DDBJ databases">
        <title>Cyphomyrmex costatus WGS genome.</title>
        <authorList>
            <person name="Nygaard S."/>
            <person name="Hu H."/>
            <person name="Boomsma J."/>
            <person name="Zhang G."/>
        </authorList>
    </citation>
    <scope>NUCLEOTIDE SEQUENCE [LARGE SCALE GENOMIC DNA]</scope>
    <source>
        <strain evidence="2">MS0001</strain>
        <tissue evidence="2">Whole body</tissue>
    </source>
</reference>
<sequence length="73" mass="8328">MGQSDRKNSHDIGNNGGTLSDTNPFVTKLNREGLIDSDKNEKDGTIPRETEDDGGNRDEREDRCRERKRMGYE</sequence>
<proteinExistence type="predicted"/>
<dbReference type="AlphaFoldDB" id="A0A195CBL0"/>
<accession>A0A195CBL0</accession>
<keyword evidence="3" id="KW-1185">Reference proteome</keyword>
<gene>
    <name evidence="2" type="ORF">ALC62_11178</name>
</gene>
<evidence type="ECO:0000313" key="2">
    <source>
        <dbReference type="EMBL" id="KYM98187.1"/>
    </source>
</evidence>
<dbReference type="Proteomes" id="UP000078542">
    <property type="component" value="Unassembled WGS sequence"/>
</dbReference>
<evidence type="ECO:0000256" key="1">
    <source>
        <dbReference type="SAM" id="MobiDB-lite"/>
    </source>
</evidence>